<dbReference type="KEGG" id="sla:SERLADRAFT_432902"/>
<name>F8NFL1_SERL9</name>
<dbReference type="OrthoDB" id="1881at2759"/>
<gene>
    <name evidence="2" type="ORF">SERLADRAFT_432902</name>
</gene>
<dbReference type="RefSeq" id="XP_007313139.1">
    <property type="nucleotide sequence ID" value="XM_007313077.1"/>
</dbReference>
<evidence type="ECO:0000256" key="1">
    <source>
        <dbReference type="SAM" id="MobiDB-lite"/>
    </source>
</evidence>
<dbReference type="EMBL" id="GL945428">
    <property type="protein sequence ID" value="EGO31255.1"/>
    <property type="molecule type" value="Genomic_DNA"/>
</dbReference>
<dbReference type="HOGENOM" id="CLU_183942_0_0_1"/>
<accession>F8NFL1</accession>
<dbReference type="GeneID" id="18814077"/>
<feature type="compositionally biased region" description="Basic and acidic residues" evidence="1">
    <location>
        <begin position="1"/>
        <end position="22"/>
    </location>
</feature>
<protein>
    <submittedName>
        <fullName evidence="2">Uncharacterized protein</fullName>
    </submittedName>
</protein>
<dbReference type="Proteomes" id="UP000008064">
    <property type="component" value="Unassembled WGS sequence"/>
</dbReference>
<feature type="compositionally biased region" description="Pro residues" evidence="1">
    <location>
        <begin position="55"/>
        <end position="76"/>
    </location>
</feature>
<evidence type="ECO:0000313" key="2">
    <source>
        <dbReference type="EMBL" id="EGO31255.1"/>
    </source>
</evidence>
<feature type="region of interest" description="Disordered" evidence="1">
    <location>
        <begin position="1"/>
        <end position="96"/>
    </location>
</feature>
<sequence>MGRSEYGKEGEDWRGGDSDNERGPGAFVSLGALPKQKSQPVFHFRHNQDDGPLPLLSPPLPSPLSPLSPAAHPPPSSSQTINHSNPLSSPPLPPPP</sequence>
<proteinExistence type="predicted"/>
<reference evidence="2" key="1">
    <citation type="submission" date="2011-04" db="EMBL/GenBank/DDBJ databases">
        <title>Evolution of plant cell wall degrading machinery underlies the functional diversity of forest fungi.</title>
        <authorList>
            <consortium name="US DOE Joint Genome Institute (JGI-PGF)"/>
            <person name="Eastwood D.C."/>
            <person name="Floudas D."/>
            <person name="Binder M."/>
            <person name="Majcherczyk A."/>
            <person name="Schneider P."/>
            <person name="Aerts A."/>
            <person name="Asiegbu F.O."/>
            <person name="Baker S.E."/>
            <person name="Barry K."/>
            <person name="Bendiksby M."/>
            <person name="Blumentritt M."/>
            <person name="Coutinho P.M."/>
            <person name="Cullen D."/>
            <person name="Cullen D."/>
            <person name="Gathman A."/>
            <person name="Goodell B."/>
            <person name="Henrissat B."/>
            <person name="Ihrmark K."/>
            <person name="Kauserud H."/>
            <person name="Kohler A."/>
            <person name="LaButti K."/>
            <person name="Lapidus A."/>
            <person name="Lavin J.L."/>
            <person name="Lee Y.-H."/>
            <person name="Lindquist E."/>
            <person name="Lilly W."/>
            <person name="Lucas S."/>
            <person name="Morin E."/>
            <person name="Murat C."/>
            <person name="Oguiza J.A."/>
            <person name="Park J."/>
            <person name="Pisabarro A.G."/>
            <person name="Riley R."/>
            <person name="Rosling A."/>
            <person name="Salamov A."/>
            <person name="Schmidt O."/>
            <person name="Schmutz J."/>
            <person name="Skrede I."/>
            <person name="Stenlid J."/>
            <person name="Wiebenga A."/>
            <person name="Xie X."/>
            <person name="Kues U."/>
            <person name="Hibbett D.S."/>
            <person name="Hoffmeister D."/>
            <person name="Hogberg N."/>
            <person name="Martin F."/>
            <person name="Grigoriev I.V."/>
            <person name="Watkinson S.C."/>
        </authorList>
    </citation>
    <scope>NUCLEOTIDE SEQUENCE</scope>
    <source>
        <strain evidence="2">S7.9</strain>
    </source>
</reference>
<organism>
    <name type="scientific">Serpula lacrymans var. lacrymans (strain S7.9)</name>
    <name type="common">Dry rot fungus</name>
    <dbReference type="NCBI Taxonomy" id="578457"/>
    <lineage>
        <taxon>Eukaryota</taxon>
        <taxon>Fungi</taxon>
        <taxon>Dikarya</taxon>
        <taxon>Basidiomycota</taxon>
        <taxon>Agaricomycotina</taxon>
        <taxon>Agaricomycetes</taxon>
        <taxon>Agaricomycetidae</taxon>
        <taxon>Boletales</taxon>
        <taxon>Coniophorineae</taxon>
        <taxon>Serpulaceae</taxon>
        <taxon>Serpula</taxon>
    </lineage>
</organism>
<dbReference type="AlphaFoldDB" id="F8NFL1"/>